<organism evidence="3 4">
    <name type="scientific">SAR86 cluster bacterium BACL1 MAG-120920-bin57</name>
    <dbReference type="NCBI Taxonomy" id="1655571"/>
    <lineage>
        <taxon>Bacteria</taxon>
        <taxon>Pseudomonadati</taxon>
        <taxon>Pseudomonadota</taxon>
        <taxon>Gammaproteobacteria</taxon>
        <taxon>SAR86 cluster</taxon>
    </lineage>
</organism>
<reference evidence="4" key="1">
    <citation type="submission" date="2015-10" db="EMBL/GenBank/DDBJ databases">
        <title>Metagenome-Assembled Genomes uncover a global brackish microbiome.</title>
        <authorList>
            <person name="Hugerth L.W."/>
            <person name="Larsson J."/>
            <person name="Alneberg J."/>
            <person name="Lindh M.V."/>
            <person name="Legrand C."/>
            <person name="Pinhassi J."/>
            <person name="Andersson A."/>
        </authorList>
    </citation>
    <scope>NUCLEOTIDE SEQUENCE [LARGE SCALE GENOMIC DNA]</scope>
</reference>
<sequence>MLQQFGRVFILALCSSMLFAHEFNPAHLEVSEVEDNIYEVNWMYPSKNIGSRAEVLFPISCEREGQSPIQQGKYLVETLLLTCDQSLKGQVIEVLNLSVLTDALVTIKHLNGEVFEGLINLKRSSLTVPLKEQVYPLGYFNLGVDHLMSGKDHILFILGLLFLVSGLLNAVKTITAFTLAHSITLGLSVFELVALPQATVEAIIALTIIYLAIEISDRKRYTSTPWLIAFGFGLLHGLGFANALTGIGIGNEQLFLSLLFFNLGIEAGQLLLLPVFVFFIWLAHRYNLYKQSATITSLILGGMGFFWLIDRTLGILG</sequence>
<feature type="signal peptide" evidence="2">
    <location>
        <begin position="1"/>
        <end position="20"/>
    </location>
</feature>
<gene>
    <name evidence="3" type="ORF">ABR63_08415</name>
</gene>
<feature type="transmembrane region" description="Helical" evidence="1">
    <location>
        <begin position="225"/>
        <end position="249"/>
    </location>
</feature>
<keyword evidence="2" id="KW-0732">Signal</keyword>
<dbReference type="InterPro" id="IPR032809">
    <property type="entry name" value="Put_HupE_UreJ"/>
</dbReference>
<feature type="transmembrane region" description="Helical" evidence="1">
    <location>
        <begin position="192"/>
        <end position="213"/>
    </location>
</feature>
<dbReference type="EMBL" id="LIAV01000005">
    <property type="protein sequence ID" value="KRO41363.1"/>
    <property type="molecule type" value="Genomic_DNA"/>
</dbReference>
<dbReference type="Pfam" id="PF13795">
    <property type="entry name" value="HupE_UreJ_2"/>
    <property type="match status" value="1"/>
</dbReference>
<evidence type="ECO:0000313" key="3">
    <source>
        <dbReference type="EMBL" id="KRO41363.1"/>
    </source>
</evidence>
<feature type="transmembrane region" description="Helical" evidence="1">
    <location>
        <begin position="255"/>
        <end position="281"/>
    </location>
</feature>
<name>A0A0R2PZ37_9GAMM</name>
<protein>
    <submittedName>
        <fullName evidence="3">HupE/UreJ protein</fullName>
    </submittedName>
</protein>
<dbReference type="AlphaFoldDB" id="A0A0R2PZ37"/>
<evidence type="ECO:0000256" key="2">
    <source>
        <dbReference type="SAM" id="SignalP"/>
    </source>
</evidence>
<comment type="caution">
    <text evidence="3">The sequence shown here is derived from an EMBL/GenBank/DDBJ whole genome shotgun (WGS) entry which is preliminary data.</text>
</comment>
<feature type="chain" id="PRO_5006586896" evidence="2">
    <location>
        <begin position="21"/>
        <end position="317"/>
    </location>
</feature>
<feature type="transmembrane region" description="Helical" evidence="1">
    <location>
        <begin position="154"/>
        <end position="180"/>
    </location>
</feature>
<proteinExistence type="predicted"/>
<accession>A0A0R2PZ37</accession>
<keyword evidence="1" id="KW-0812">Transmembrane</keyword>
<feature type="transmembrane region" description="Helical" evidence="1">
    <location>
        <begin position="293"/>
        <end position="309"/>
    </location>
</feature>
<dbReference type="Proteomes" id="UP000050874">
    <property type="component" value="Unassembled WGS sequence"/>
</dbReference>
<evidence type="ECO:0000256" key="1">
    <source>
        <dbReference type="SAM" id="Phobius"/>
    </source>
</evidence>
<keyword evidence="1" id="KW-0472">Membrane</keyword>
<keyword evidence="1" id="KW-1133">Transmembrane helix</keyword>
<evidence type="ECO:0000313" key="4">
    <source>
        <dbReference type="Proteomes" id="UP000050874"/>
    </source>
</evidence>